<dbReference type="SUPFAM" id="SSF56436">
    <property type="entry name" value="C-type lectin-like"/>
    <property type="match status" value="1"/>
</dbReference>
<sequence length="342" mass="37166">ELTNGEAAFAPSLWLDIVFVVDVSKTMDGGRLEKASAMIEGIAYSLTVGKDAPIAAKQNGRFSRVGIIAAADKPEMVAPLKPLNLSLTTADQADLGSAIHSAIRMISSAPARSARQLIYIIAASDSSETGRYANQCEKRHDATCDVEKFKRNGGIIAVMEASSSLNVVGWFPELASPGYYDTSFADNINYYLKMLCFANCFCPRGLIPFSRPDALNRNAPDDGCFFSQSPAPYSTAKKVCRASGARLATIHNLYKQFFLMQASGGKPFWIGGVLNGEQVEAIDDTTSPYTNWAAGQPDASRGRCAFSRQSGEYTSEWFSEDCFVAKKYMCELLPCSVDNYCN</sequence>
<reference evidence="2" key="1">
    <citation type="journal article" date="2008" name="Nat. Genet.">
        <title>The Pristionchus pacificus genome provides a unique perspective on nematode lifestyle and parasitism.</title>
        <authorList>
            <person name="Dieterich C."/>
            <person name="Clifton S.W."/>
            <person name="Schuster L.N."/>
            <person name="Chinwalla A."/>
            <person name="Delehaunty K."/>
            <person name="Dinkelacker I."/>
            <person name="Fulton L."/>
            <person name="Fulton R."/>
            <person name="Godfrey J."/>
            <person name="Minx P."/>
            <person name="Mitreva M."/>
            <person name="Roeseler W."/>
            <person name="Tian H."/>
            <person name="Witte H."/>
            <person name="Yang S.P."/>
            <person name="Wilson R.K."/>
            <person name="Sommer R.J."/>
        </authorList>
    </citation>
    <scope>NUCLEOTIDE SEQUENCE [LARGE SCALE GENOMIC DNA]</scope>
    <source>
        <strain evidence="2">PS312</strain>
    </source>
</reference>
<dbReference type="SUPFAM" id="SSF53300">
    <property type="entry name" value="vWA-like"/>
    <property type="match status" value="1"/>
</dbReference>
<dbReference type="SMART" id="SM00327">
    <property type="entry name" value="VWA"/>
    <property type="match status" value="1"/>
</dbReference>
<evidence type="ECO:0000313" key="1">
    <source>
        <dbReference type="EnsemblMetazoa" id="PPA41601.1"/>
    </source>
</evidence>
<dbReference type="InterPro" id="IPR018378">
    <property type="entry name" value="C-type_lectin_CS"/>
</dbReference>
<dbReference type="InterPro" id="IPR002035">
    <property type="entry name" value="VWF_A"/>
</dbReference>
<dbReference type="Pfam" id="PF13519">
    <property type="entry name" value="VWA_2"/>
    <property type="match status" value="1"/>
</dbReference>
<dbReference type="CDD" id="cd00198">
    <property type="entry name" value="vWFA"/>
    <property type="match status" value="1"/>
</dbReference>
<dbReference type="PROSITE" id="PS50234">
    <property type="entry name" value="VWFA"/>
    <property type="match status" value="1"/>
</dbReference>
<keyword evidence="2" id="KW-1185">Reference proteome</keyword>
<dbReference type="PROSITE" id="PS00615">
    <property type="entry name" value="C_TYPE_LECTIN_1"/>
    <property type="match status" value="1"/>
</dbReference>
<dbReference type="InterPro" id="IPR016186">
    <property type="entry name" value="C-type_lectin-like/link_sf"/>
</dbReference>
<gene>
    <name evidence="1" type="primary">WBGene00279970</name>
</gene>
<dbReference type="EnsemblMetazoa" id="PPA41601.1">
    <property type="protein sequence ID" value="PPA41601.1"/>
    <property type="gene ID" value="WBGene00279970"/>
</dbReference>
<dbReference type="SMART" id="SM00034">
    <property type="entry name" value="CLECT"/>
    <property type="match status" value="1"/>
</dbReference>
<reference evidence="1" key="2">
    <citation type="submission" date="2022-06" db="UniProtKB">
        <authorList>
            <consortium name="EnsemblMetazoa"/>
        </authorList>
    </citation>
    <scope>IDENTIFICATION</scope>
    <source>
        <strain evidence="1">PS312</strain>
    </source>
</reference>
<dbReference type="Gene3D" id="3.10.100.10">
    <property type="entry name" value="Mannose-Binding Protein A, subunit A"/>
    <property type="match status" value="1"/>
</dbReference>
<dbReference type="OrthoDB" id="5816854at2759"/>
<evidence type="ECO:0000313" key="2">
    <source>
        <dbReference type="Proteomes" id="UP000005239"/>
    </source>
</evidence>
<dbReference type="PROSITE" id="PS50041">
    <property type="entry name" value="C_TYPE_LECTIN_2"/>
    <property type="match status" value="1"/>
</dbReference>
<accession>A0A8R1Z5S2</accession>
<dbReference type="PANTHER" id="PTHR31024">
    <property type="entry name" value="C-TYPE LECTIN"/>
    <property type="match status" value="1"/>
</dbReference>
<dbReference type="Gene3D" id="3.40.50.410">
    <property type="entry name" value="von Willebrand factor, type A domain"/>
    <property type="match status" value="1"/>
</dbReference>
<dbReference type="Proteomes" id="UP000005239">
    <property type="component" value="Unassembled WGS sequence"/>
</dbReference>
<dbReference type="InterPro" id="IPR036465">
    <property type="entry name" value="vWFA_dom_sf"/>
</dbReference>
<name>A0A2A6CPH4_PRIPA</name>
<dbReference type="CDD" id="cd00037">
    <property type="entry name" value="CLECT"/>
    <property type="match status" value="1"/>
</dbReference>
<organism evidence="1 2">
    <name type="scientific">Pristionchus pacificus</name>
    <name type="common">Parasitic nematode worm</name>
    <dbReference type="NCBI Taxonomy" id="54126"/>
    <lineage>
        <taxon>Eukaryota</taxon>
        <taxon>Metazoa</taxon>
        <taxon>Ecdysozoa</taxon>
        <taxon>Nematoda</taxon>
        <taxon>Chromadorea</taxon>
        <taxon>Rhabditida</taxon>
        <taxon>Rhabditina</taxon>
        <taxon>Diplogasteromorpha</taxon>
        <taxon>Diplogasteroidea</taxon>
        <taxon>Neodiplogasteridae</taxon>
        <taxon>Pristionchus</taxon>
    </lineage>
</organism>
<proteinExistence type="predicted"/>
<dbReference type="AlphaFoldDB" id="A0A2A6CPH4"/>
<dbReference type="InterPro" id="IPR001304">
    <property type="entry name" value="C-type_lectin-like"/>
</dbReference>
<accession>A0A2A6CPH4</accession>
<dbReference type="InterPro" id="IPR016187">
    <property type="entry name" value="CTDL_fold"/>
</dbReference>
<dbReference type="Pfam" id="PF00059">
    <property type="entry name" value="Lectin_C"/>
    <property type="match status" value="1"/>
</dbReference>
<dbReference type="PANTHER" id="PTHR31024:SF3">
    <property type="entry name" value="C-TYPE LECTIN-RELATED"/>
    <property type="match status" value="1"/>
</dbReference>
<protein>
    <submittedName>
        <fullName evidence="1">C-type lectin</fullName>
    </submittedName>
</protein>